<organism evidence="2 3">
    <name type="scientific">Botryobasidium botryosum (strain FD-172 SS1)</name>
    <dbReference type="NCBI Taxonomy" id="930990"/>
    <lineage>
        <taxon>Eukaryota</taxon>
        <taxon>Fungi</taxon>
        <taxon>Dikarya</taxon>
        <taxon>Basidiomycota</taxon>
        <taxon>Agaricomycotina</taxon>
        <taxon>Agaricomycetes</taxon>
        <taxon>Cantharellales</taxon>
        <taxon>Botryobasidiaceae</taxon>
        <taxon>Botryobasidium</taxon>
    </lineage>
</organism>
<accession>A0A067MT02</accession>
<feature type="transmembrane region" description="Helical" evidence="1">
    <location>
        <begin position="20"/>
        <end position="39"/>
    </location>
</feature>
<dbReference type="HOGENOM" id="CLU_2126913_0_0_1"/>
<evidence type="ECO:0000313" key="3">
    <source>
        <dbReference type="Proteomes" id="UP000027195"/>
    </source>
</evidence>
<keyword evidence="1" id="KW-1133">Transmembrane helix</keyword>
<name>A0A067MT02_BOTB1</name>
<dbReference type="EMBL" id="KL198020">
    <property type="protein sequence ID" value="KDQ18838.1"/>
    <property type="molecule type" value="Genomic_DNA"/>
</dbReference>
<evidence type="ECO:0000256" key="1">
    <source>
        <dbReference type="SAM" id="Phobius"/>
    </source>
</evidence>
<evidence type="ECO:0000313" key="2">
    <source>
        <dbReference type="EMBL" id="KDQ18838.1"/>
    </source>
</evidence>
<gene>
    <name evidence="2" type="ORF">BOTBODRAFT_103487</name>
</gene>
<dbReference type="OrthoDB" id="3351993at2759"/>
<keyword evidence="1" id="KW-0472">Membrane</keyword>
<feature type="transmembrane region" description="Helical" evidence="1">
    <location>
        <begin position="51"/>
        <end position="72"/>
    </location>
</feature>
<sequence>MSSGCLEPNPDIAGIGVRVSIYAQAFLSFVPAILFAADGKITRDELQSMKSISVGILITGCALLISAFIQAATFGLSVYHALIVLNLSWINASNCFLYY</sequence>
<dbReference type="InParanoid" id="A0A067MT02"/>
<dbReference type="AlphaFoldDB" id="A0A067MT02"/>
<feature type="transmembrane region" description="Helical" evidence="1">
    <location>
        <begin position="78"/>
        <end position="98"/>
    </location>
</feature>
<keyword evidence="1" id="KW-0812">Transmembrane</keyword>
<keyword evidence="3" id="KW-1185">Reference proteome</keyword>
<proteinExistence type="predicted"/>
<protein>
    <submittedName>
        <fullName evidence="2">Uncharacterized protein</fullName>
    </submittedName>
</protein>
<feature type="non-terminal residue" evidence="2">
    <location>
        <position position="99"/>
    </location>
</feature>
<dbReference type="Proteomes" id="UP000027195">
    <property type="component" value="Unassembled WGS sequence"/>
</dbReference>
<reference evidence="3" key="1">
    <citation type="journal article" date="2014" name="Proc. Natl. Acad. Sci. U.S.A.">
        <title>Extensive sampling of basidiomycete genomes demonstrates inadequacy of the white-rot/brown-rot paradigm for wood decay fungi.</title>
        <authorList>
            <person name="Riley R."/>
            <person name="Salamov A.A."/>
            <person name="Brown D.W."/>
            <person name="Nagy L.G."/>
            <person name="Floudas D."/>
            <person name="Held B.W."/>
            <person name="Levasseur A."/>
            <person name="Lombard V."/>
            <person name="Morin E."/>
            <person name="Otillar R."/>
            <person name="Lindquist E.A."/>
            <person name="Sun H."/>
            <person name="LaButti K.M."/>
            <person name="Schmutz J."/>
            <person name="Jabbour D."/>
            <person name="Luo H."/>
            <person name="Baker S.E."/>
            <person name="Pisabarro A.G."/>
            <person name="Walton J.D."/>
            <person name="Blanchette R.A."/>
            <person name="Henrissat B."/>
            <person name="Martin F."/>
            <person name="Cullen D."/>
            <person name="Hibbett D.S."/>
            <person name="Grigoriev I.V."/>
        </authorList>
    </citation>
    <scope>NUCLEOTIDE SEQUENCE [LARGE SCALE GENOMIC DNA]</scope>
    <source>
        <strain evidence="3">FD-172 SS1</strain>
    </source>
</reference>